<accession>A0A139H761</accession>
<comment type="caution">
    <text evidence="1">The sequence shown here is derived from an EMBL/GenBank/DDBJ whole genome shotgun (WGS) entry which is preliminary data.</text>
</comment>
<evidence type="ECO:0000313" key="1">
    <source>
        <dbReference type="EMBL" id="KXS98313.1"/>
    </source>
</evidence>
<protein>
    <submittedName>
        <fullName evidence="1">Uncharacterized protein</fullName>
    </submittedName>
</protein>
<proteinExistence type="predicted"/>
<reference evidence="1 2" key="1">
    <citation type="submission" date="2015-07" db="EMBL/GenBank/DDBJ databases">
        <title>Comparative genomics of the Sigatoka disease complex on banana suggests a link between parallel evolutionary changes in Pseudocercospora fijiensis and Pseudocercospora eumusae and increased virulence on the banana host.</title>
        <authorList>
            <person name="Chang T.-C."/>
            <person name="Salvucci A."/>
            <person name="Crous P.W."/>
            <person name="Stergiopoulos I."/>
        </authorList>
    </citation>
    <scope>NUCLEOTIDE SEQUENCE [LARGE SCALE GENOMIC DNA]</scope>
    <source>
        <strain evidence="1 2">CBS 114824</strain>
    </source>
</reference>
<dbReference type="EMBL" id="LFZN01000116">
    <property type="protein sequence ID" value="KXS98313.1"/>
    <property type="molecule type" value="Genomic_DNA"/>
</dbReference>
<organism evidence="1 2">
    <name type="scientific">Pseudocercospora eumusae</name>
    <dbReference type="NCBI Taxonomy" id="321146"/>
    <lineage>
        <taxon>Eukaryota</taxon>
        <taxon>Fungi</taxon>
        <taxon>Dikarya</taxon>
        <taxon>Ascomycota</taxon>
        <taxon>Pezizomycotina</taxon>
        <taxon>Dothideomycetes</taxon>
        <taxon>Dothideomycetidae</taxon>
        <taxon>Mycosphaerellales</taxon>
        <taxon>Mycosphaerellaceae</taxon>
        <taxon>Pseudocercospora</taxon>
    </lineage>
</organism>
<gene>
    <name evidence="1" type="ORF">AC578_6842</name>
</gene>
<dbReference type="AlphaFoldDB" id="A0A139H761"/>
<name>A0A139H761_9PEZI</name>
<keyword evidence="2" id="KW-1185">Reference proteome</keyword>
<evidence type="ECO:0000313" key="2">
    <source>
        <dbReference type="Proteomes" id="UP000070133"/>
    </source>
</evidence>
<sequence>MRRSKLHCCIVSSSMRTSEDSHSQQELGYMNSHSGSFVEYIGASASTELWLAQTGTLRSAYVLFKVGITQHQLSAPNNLLGNDISCLEEFRAVVLARNGK</sequence>
<dbReference type="Proteomes" id="UP000070133">
    <property type="component" value="Unassembled WGS sequence"/>
</dbReference>